<protein>
    <submittedName>
        <fullName evidence="2">Uncharacterized protein</fullName>
    </submittedName>
</protein>
<evidence type="ECO:0000313" key="2">
    <source>
        <dbReference type="EMBL" id="KAF1852079.1"/>
    </source>
</evidence>
<dbReference type="EMBL" id="ML976614">
    <property type="protein sequence ID" value="KAF1852079.1"/>
    <property type="molecule type" value="Genomic_DNA"/>
</dbReference>
<accession>A0A9P4LFH3</accession>
<gene>
    <name evidence="2" type="ORF">K460DRAFT_351924</name>
</gene>
<evidence type="ECO:0000313" key="3">
    <source>
        <dbReference type="Proteomes" id="UP000800039"/>
    </source>
</evidence>
<feature type="compositionally biased region" description="Basic and acidic residues" evidence="1">
    <location>
        <begin position="26"/>
        <end position="42"/>
    </location>
</feature>
<dbReference type="OrthoDB" id="5351220at2759"/>
<dbReference type="Proteomes" id="UP000800039">
    <property type="component" value="Unassembled WGS sequence"/>
</dbReference>
<evidence type="ECO:0000256" key="1">
    <source>
        <dbReference type="SAM" id="MobiDB-lite"/>
    </source>
</evidence>
<organism evidence="2 3">
    <name type="scientific">Cucurbitaria berberidis CBS 394.84</name>
    <dbReference type="NCBI Taxonomy" id="1168544"/>
    <lineage>
        <taxon>Eukaryota</taxon>
        <taxon>Fungi</taxon>
        <taxon>Dikarya</taxon>
        <taxon>Ascomycota</taxon>
        <taxon>Pezizomycotina</taxon>
        <taxon>Dothideomycetes</taxon>
        <taxon>Pleosporomycetidae</taxon>
        <taxon>Pleosporales</taxon>
        <taxon>Pleosporineae</taxon>
        <taxon>Cucurbitariaceae</taxon>
        <taxon>Cucurbitaria</taxon>
    </lineage>
</organism>
<dbReference type="GeneID" id="63848852"/>
<name>A0A9P4LFH3_9PLEO</name>
<dbReference type="AlphaFoldDB" id="A0A9P4LFH3"/>
<feature type="compositionally biased region" description="Polar residues" evidence="1">
    <location>
        <begin position="1"/>
        <end position="18"/>
    </location>
</feature>
<sequence>MSGSEISNVEGNEATMTPVQDGRPGFAHEVEERIKNTHEDRSPISTSTSKKHSISKPSKATAISTNAVSHDLSYDNRLPYRQGSPLLPVLPVITSREQVPKALSKHSAHVHEFRSILATHKVITHELEAVHRFNTGTSIGKATLTLCVQSDVSCSEQWERAIHALRIYILEQALALAVEIIDRRIFKGLLTLPILSYDPINSFLQRRKHGIIKALDASGEEWTSLEFFYRGTGPTRQDCKVTVLIGVPEPNRRVWWEVMLPILMEKVGGRAEVEICWRRAVKF</sequence>
<reference evidence="2" key="1">
    <citation type="submission" date="2020-01" db="EMBL/GenBank/DDBJ databases">
        <authorList>
            <consortium name="DOE Joint Genome Institute"/>
            <person name="Haridas S."/>
            <person name="Albert R."/>
            <person name="Binder M."/>
            <person name="Bloem J."/>
            <person name="Labutti K."/>
            <person name="Salamov A."/>
            <person name="Andreopoulos B."/>
            <person name="Baker S.E."/>
            <person name="Barry K."/>
            <person name="Bills G."/>
            <person name="Bluhm B.H."/>
            <person name="Cannon C."/>
            <person name="Castanera R."/>
            <person name="Culley D.E."/>
            <person name="Daum C."/>
            <person name="Ezra D."/>
            <person name="Gonzalez J.B."/>
            <person name="Henrissat B."/>
            <person name="Kuo A."/>
            <person name="Liang C."/>
            <person name="Lipzen A."/>
            <person name="Lutzoni F."/>
            <person name="Magnuson J."/>
            <person name="Mondo S."/>
            <person name="Nolan M."/>
            <person name="Ohm R."/>
            <person name="Pangilinan J."/>
            <person name="Park H.-J."/>
            <person name="Ramirez L."/>
            <person name="Alfaro M."/>
            <person name="Sun H."/>
            <person name="Tritt A."/>
            <person name="Yoshinaga Y."/>
            <person name="Zwiers L.-H."/>
            <person name="Turgeon B.G."/>
            <person name="Goodwin S.B."/>
            <person name="Spatafora J.W."/>
            <person name="Crous P.W."/>
            <person name="Grigoriev I.V."/>
        </authorList>
    </citation>
    <scope>NUCLEOTIDE SEQUENCE</scope>
    <source>
        <strain evidence="2">CBS 394.84</strain>
    </source>
</reference>
<keyword evidence="3" id="KW-1185">Reference proteome</keyword>
<proteinExistence type="predicted"/>
<feature type="region of interest" description="Disordered" evidence="1">
    <location>
        <begin position="1"/>
        <end position="62"/>
    </location>
</feature>
<comment type="caution">
    <text evidence="2">The sequence shown here is derived from an EMBL/GenBank/DDBJ whole genome shotgun (WGS) entry which is preliminary data.</text>
</comment>
<dbReference type="RefSeq" id="XP_040794642.1">
    <property type="nucleotide sequence ID" value="XM_040931600.1"/>
</dbReference>